<dbReference type="GeneID" id="77469517"/>
<accession>A0A2T3G3A1</accession>
<dbReference type="Gene3D" id="3.40.50.11940">
    <property type="match status" value="2"/>
</dbReference>
<dbReference type="Proteomes" id="UP000241201">
    <property type="component" value="Unassembled WGS sequence"/>
</dbReference>
<dbReference type="InterPro" id="IPR038600">
    <property type="entry name" value="Csn2_sf"/>
</dbReference>
<evidence type="ECO:0000313" key="1">
    <source>
        <dbReference type="EMBL" id="PST42003.1"/>
    </source>
</evidence>
<name>A0A2T3G3A1_9FIRM</name>
<comment type="caution">
    <text evidence="1">The sequence shown here is derived from an EMBL/GenBank/DDBJ whole genome shotgun (WGS) entry which is preliminary data.</text>
</comment>
<keyword evidence="2" id="KW-1185">Reference proteome</keyword>
<dbReference type="NCBIfam" id="TIGR01866">
    <property type="entry name" value="cas_Csn2"/>
    <property type="match status" value="1"/>
</dbReference>
<gene>
    <name evidence="1" type="primary">csn2</name>
    <name evidence="1" type="ORF">C7U55_00170</name>
</gene>
<sequence length="225" mass="26783">MIMKISGFDMEIDINNEKTNILLISDSKLFGRICFDLTRNNDENIVFVLDNKIVNTKDILIISDIMNFDINNKMIISKLYNQMSNDLISDSDIENEIKKHYIEIVKKIYDEVDNYNVDININEELDFIKLFKMMGVEIHNSYDCLINKIIDLLEIYSELCNQTIVFINILNYFSNEEINEILKYIGYKKISVLFLENSYNKDVYFENKYVIDDEFYDYIVHNNKK</sequence>
<dbReference type="EMBL" id="PYLP01000001">
    <property type="protein sequence ID" value="PST42003.1"/>
    <property type="molecule type" value="Genomic_DNA"/>
</dbReference>
<organism evidence="1 2">
    <name type="scientific">Faecalibacillus faecis</name>
    <dbReference type="NCBI Taxonomy" id="1982628"/>
    <lineage>
        <taxon>Bacteria</taxon>
        <taxon>Bacillati</taxon>
        <taxon>Bacillota</taxon>
        <taxon>Erysipelotrichia</taxon>
        <taxon>Erysipelotrichales</taxon>
        <taxon>Coprobacillaceae</taxon>
        <taxon>Faecalibacillus</taxon>
    </lineage>
</organism>
<protein>
    <submittedName>
        <fullName evidence="1">Type II-A CRISPR-associated protein Csn2</fullName>
    </submittedName>
</protein>
<proteinExistence type="predicted"/>
<dbReference type="RefSeq" id="WP_106986806.1">
    <property type="nucleotide sequence ID" value="NZ_JAJCFI010000011.1"/>
</dbReference>
<dbReference type="InterPro" id="IPR010146">
    <property type="entry name" value="CRISPR-assoc_prot_Csn2-typ"/>
</dbReference>
<evidence type="ECO:0000313" key="2">
    <source>
        <dbReference type="Proteomes" id="UP000241201"/>
    </source>
</evidence>
<dbReference type="AlphaFoldDB" id="A0A2T3G3A1"/>
<reference evidence="2" key="1">
    <citation type="submission" date="2018-03" db="EMBL/GenBank/DDBJ databases">
        <title>Lachnoclostridium SNUG30370 gen.nov., sp.nov., isolated from human faeces.</title>
        <authorList>
            <person name="Seo B."/>
            <person name="Jeon K."/>
            <person name="Ko G."/>
        </authorList>
    </citation>
    <scope>NUCLEOTIDE SEQUENCE [LARGE SCALE GENOMIC DNA]</scope>
    <source>
        <strain evidence="2">SNUG30370</strain>
    </source>
</reference>
<dbReference type="Pfam" id="PF09711">
    <property type="entry name" value="Cas_Csn2"/>
    <property type="match status" value="1"/>
</dbReference>